<feature type="transmembrane region" description="Helical" evidence="1">
    <location>
        <begin position="107"/>
        <end position="132"/>
    </location>
</feature>
<dbReference type="AlphaFoldDB" id="A0A7C1FHJ6"/>
<keyword evidence="1" id="KW-0472">Membrane</keyword>
<feature type="transmembrane region" description="Helical" evidence="1">
    <location>
        <begin position="57"/>
        <end position="77"/>
    </location>
</feature>
<protein>
    <submittedName>
        <fullName evidence="2">ABC transporter permease</fullName>
    </submittedName>
</protein>
<evidence type="ECO:0000313" key="2">
    <source>
        <dbReference type="EMBL" id="HDX33152.1"/>
    </source>
</evidence>
<sequence length="276" mass="29322">MNIPVVWTLAQKELREALRNRWFLLYTAAFVGLSLALSYMSLAGAGIAGFAGFGRTAASLINLVLLIIPLMALTVGAQSLAHEQEQGTLAYLLAQPVTRAEVFVGKYLGLGLSLLASVGLGFGIAGVVLALSDGAGSPASYVSLMGRTYLLSLAMLSVGFLVSVMSRRAGVAIGVGLFLWLTFVFLGDLGLMGTALTMRLSVGQLLWLSLLNPLQVFKMAAILDINATLDLLGPAGIYAMQEYGQKLQLIFLALMAAWMTLPALAAYARFHVRGDF</sequence>
<feature type="transmembrane region" description="Helical" evidence="1">
    <location>
        <begin position="144"/>
        <end position="164"/>
    </location>
</feature>
<dbReference type="Pfam" id="PF12679">
    <property type="entry name" value="ABC2_membrane_2"/>
    <property type="match status" value="1"/>
</dbReference>
<evidence type="ECO:0000256" key="1">
    <source>
        <dbReference type="SAM" id="Phobius"/>
    </source>
</evidence>
<organism evidence="2">
    <name type="scientific">Caldilinea aerophila</name>
    <dbReference type="NCBI Taxonomy" id="133453"/>
    <lineage>
        <taxon>Bacteria</taxon>
        <taxon>Bacillati</taxon>
        <taxon>Chloroflexota</taxon>
        <taxon>Caldilineae</taxon>
        <taxon>Caldilineales</taxon>
        <taxon>Caldilineaceae</taxon>
        <taxon>Caldilinea</taxon>
    </lineage>
</organism>
<reference evidence="2" key="1">
    <citation type="journal article" date="2020" name="mSystems">
        <title>Genome- and Community-Level Interaction Insights into Carbon Utilization and Element Cycling Functions of Hydrothermarchaeota in Hydrothermal Sediment.</title>
        <authorList>
            <person name="Zhou Z."/>
            <person name="Liu Y."/>
            <person name="Xu W."/>
            <person name="Pan J."/>
            <person name="Luo Z.H."/>
            <person name="Li M."/>
        </authorList>
    </citation>
    <scope>NUCLEOTIDE SEQUENCE [LARGE SCALE GENOMIC DNA]</scope>
    <source>
        <strain evidence="2">SpSt-289</strain>
    </source>
</reference>
<keyword evidence="1" id="KW-1133">Transmembrane helix</keyword>
<dbReference type="GO" id="GO:0140359">
    <property type="term" value="F:ABC-type transporter activity"/>
    <property type="evidence" value="ECO:0007669"/>
    <property type="project" value="InterPro"/>
</dbReference>
<dbReference type="PANTHER" id="PTHR43471:SF1">
    <property type="entry name" value="ABC TRANSPORTER PERMEASE PROTEIN NOSY-RELATED"/>
    <property type="match status" value="1"/>
</dbReference>
<dbReference type="GO" id="GO:0005886">
    <property type="term" value="C:plasma membrane"/>
    <property type="evidence" value="ECO:0007669"/>
    <property type="project" value="UniProtKB-SubCell"/>
</dbReference>
<feature type="transmembrane region" description="Helical" evidence="1">
    <location>
        <begin position="249"/>
        <end position="270"/>
    </location>
</feature>
<feature type="transmembrane region" description="Helical" evidence="1">
    <location>
        <begin position="171"/>
        <end position="196"/>
    </location>
</feature>
<dbReference type="EMBL" id="DSMG01000177">
    <property type="protein sequence ID" value="HDX33152.1"/>
    <property type="molecule type" value="Genomic_DNA"/>
</dbReference>
<keyword evidence="1" id="KW-0812">Transmembrane</keyword>
<feature type="transmembrane region" description="Helical" evidence="1">
    <location>
        <begin position="22"/>
        <end position="51"/>
    </location>
</feature>
<name>A0A7C1FHJ6_9CHLR</name>
<accession>A0A7C1FHJ6</accession>
<comment type="caution">
    <text evidence="2">The sequence shown here is derived from an EMBL/GenBank/DDBJ whole genome shotgun (WGS) entry which is preliminary data.</text>
</comment>
<dbReference type="PANTHER" id="PTHR43471">
    <property type="entry name" value="ABC TRANSPORTER PERMEASE"/>
    <property type="match status" value="1"/>
</dbReference>
<proteinExistence type="predicted"/>
<gene>
    <name evidence="2" type="ORF">ENQ20_16930</name>
</gene>